<dbReference type="SUPFAM" id="SSF47413">
    <property type="entry name" value="lambda repressor-like DNA-binding domains"/>
    <property type="match status" value="1"/>
</dbReference>
<organism evidence="2 3">
    <name type="scientific">Streptococcus mitis</name>
    <dbReference type="NCBI Taxonomy" id="28037"/>
    <lineage>
        <taxon>Bacteria</taxon>
        <taxon>Bacillati</taxon>
        <taxon>Bacillota</taxon>
        <taxon>Bacilli</taxon>
        <taxon>Lactobacillales</taxon>
        <taxon>Streptococcaceae</taxon>
        <taxon>Streptococcus</taxon>
        <taxon>Streptococcus mitis group</taxon>
    </lineage>
</organism>
<keyword evidence="2" id="KW-0238">DNA-binding</keyword>
<dbReference type="PANTHER" id="PTHR37038">
    <property type="entry name" value="TRANSCRIPTIONAL REGULATOR-RELATED"/>
    <property type="match status" value="1"/>
</dbReference>
<dbReference type="PANTHER" id="PTHR37038:SF13">
    <property type="entry name" value="HTH CRO_C1-TYPE DOMAIN-CONTAINING PROTEIN"/>
    <property type="match status" value="1"/>
</dbReference>
<proteinExistence type="predicted"/>
<protein>
    <submittedName>
        <fullName evidence="2">DNA-binding protein</fullName>
    </submittedName>
</protein>
<dbReference type="InterPro" id="IPR011990">
    <property type="entry name" value="TPR-like_helical_dom_sf"/>
</dbReference>
<dbReference type="InterPro" id="IPR010982">
    <property type="entry name" value="Lambda_DNA-bd_dom_sf"/>
</dbReference>
<accession>A0A081QJC5</accession>
<dbReference type="Proteomes" id="UP000033415">
    <property type="component" value="Unassembled WGS sequence"/>
</dbReference>
<reference evidence="2 3" key="1">
    <citation type="submission" date="2015-02" db="EMBL/GenBank/DDBJ databases">
        <title>Evolution of amylase-binding proteins of oral streptococcal species.</title>
        <authorList>
            <person name="Haase E.M."/>
        </authorList>
    </citation>
    <scope>NUCLEOTIDE SEQUENCE [LARGE SCALE GENOMIC DNA]</scope>
    <source>
        <strain evidence="2 3">SK137</strain>
    </source>
</reference>
<dbReference type="Pfam" id="PF01381">
    <property type="entry name" value="HTH_3"/>
    <property type="match status" value="1"/>
</dbReference>
<dbReference type="SMART" id="SM00530">
    <property type="entry name" value="HTH_XRE"/>
    <property type="match status" value="1"/>
</dbReference>
<dbReference type="GO" id="GO:0003677">
    <property type="term" value="F:DNA binding"/>
    <property type="evidence" value="ECO:0007669"/>
    <property type="project" value="UniProtKB-KW"/>
</dbReference>
<dbReference type="PROSITE" id="PS50943">
    <property type="entry name" value="HTH_CROC1"/>
    <property type="match status" value="1"/>
</dbReference>
<evidence type="ECO:0000259" key="1">
    <source>
        <dbReference type="PROSITE" id="PS50943"/>
    </source>
</evidence>
<evidence type="ECO:0000313" key="3">
    <source>
        <dbReference type="Proteomes" id="UP000033415"/>
    </source>
</evidence>
<comment type="caution">
    <text evidence="2">The sequence shown here is derived from an EMBL/GenBank/DDBJ whole genome shotgun (WGS) entry which is preliminary data.</text>
</comment>
<name>A0A081QJC5_STRMT</name>
<evidence type="ECO:0000313" key="2">
    <source>
        <dbReference type="EMBL" id="KJQ71335.1"/>
    </source>
</evidence>
<feature type="domain" description="HTH cro/C1-type" evidence="1">
    <location>
        <begin position="10"/>
        <end position="62"/>
    </location>
</feature>
<dbReference type="InterPro" id="IPR053163">
    <property type="entry name" value="HTH-type_regulator_Rgg"/>
</dbReference>
<dbReference type="RefSeq" id="WP_033686084.1">
    <property type="nucleotide sequence ID" value="NZ_JYGQ01000003.1"/>
</dbReference>
<dbReference type="InterPro" id="IPR001387">
    <property type="entry name" value="Cro/C1-type_HTH"/>
</dbReference>
<dbReference type="PATRIC" id="fig|28037.100.peg.31"/>
<sequence length="291" mass="34641">MRWDIGSVYKYIRKSKGITQNEVCGDYITHSNLSKFENNHSTPRYDTMELLLRQIDMSFDEFHYICQHYQMDSRKKLFSEYYQVISSPNLEEMKTLLSKCQIYLDEVQNDIPIEHAVKELTIFIEVIENQFSDKAQALAEELWKELEKRDQWFLSDLRLLVMIIFHFPIDSLEMLRKRLVKSLNKYTDYRPIQSIHYSILANMTRMYLEAGKKDDCLCLIQECLDLAKILKRYDLLGVAQVRLGIVNEDHTMINKGLSLLESTDESRLLEEMKREVSDYYQADFFETETKQ</sequence>
<dbReference type="AlphaFoldDB" id="A0A081QJC5"/>
<gene>
    <name evidence="2" type="ORF">TZ91_01198</name>
</gene>
<dbReference type="EMBL" id="JYGQ01000003">
    <property type="protein sequence ID" value="KJQ71335.1"/>
    <property type="molecule type" value="Genomic_DNA"/>
</dbReference>
<dbReference type="Gene3D" id="1.25.40.10">
    <property type="entry name" value="Tetratricopeptide repeat domain"/>
    <property type="match status" value="1"/>
</dbReference>
<dbReference type="CDD" id="cd00093">
    <property type="entry name" value="HTH_XRE"/>
    <property type="match status" value="1"/>
</dbReference>